<dbReference type="GO" id="GO:0000176">
    <property type="term" value="C:nuclear exosome (RNase complex)"/>
    <property type="evidence" value="ECO:0007669"/>
    <property type="project" value="EnsemblFungi"/>
</dbReference>
<dbReference type="EMBL" id="KV454013">
    <property type="protein sequence ID" value="ODV95804.1"/>
    <property type="molecule type" value="Genomic_DNA"/>
</dbReference>
<comment type="subunit">
    <text evidence="6">Component of the RNA exosome complex. Specifically part of the catalytically inactive RNA exosome core complex (Exo-9) which may associate with the catalytic subunits RRP6 and DIS3 in cytoplasmic- and nuclear-specific RNA exosome complex forms. Exo-9 is formed by a hexameric base ring of RNase PH domain-containing subunits and a cap ring consisting of CSL4, RRP4 and RRP40.</text>
</comment>
<comment type="similarity">
    <text evidence="3">Belongs to the RNase PH family.</text>
</comment>
<dbReference type="CDD" id="cd11370">
    <property type="entry name" value="RNase_PH_RRP41"/>
    <property type="match status" value="1"/>
</dbReference>
<dbReference type="GO" id="GO:0000785">
    <property type="term" value="C:chromatin"/>
    <property type="evidence" value="ECO:0007669"/>
    <property type="project" value="EnsemblFungi"/>
</dbReference>
<accession>A0A1E4TVP1</accession>
<keyword evidence="5" id="KW-0271">Exosome</keyword>
<dbReference type="FunFam" id="3.30.230.70:FF:000004">
    <property type="entry name" value="Exosome complex component Rrp41"/>
    <property type="match status" value="1"/>
</dbReference>
<dbReference type="SUPFAM" id="SSF55666">
    <property type="entry name" value="Ribonuclease PH domain 2-like"/>
    <property type="match status" value="1"/>
</dbReference>
<proteinExistence type="inferred from homology"/>
<dbReference type="AlphaFoldDB" id="A0A1E4TVP1"/>
<dbReference type="InterPro" id="IPR027408">
    <property type="entry name" value="PNPase/RNase_PH_dom_sf"/>
</dbReference>
<dbReference type="GO" id="GO:0034473">
    <property type="term" value="P:U1 snRNA 3'-end processing"/>
    <property type="evidence" value="ECO:0007669"/>
    <property type="project" value="EnsemblFungi"/>
</dbReference>
<evidence type="ECO:0000256" key="3">
    <source>
        <dbReference type="ARBA" id="ARBA00006678"/>
    </source>
</evidence>
<dbReference type="PANTHER" id="PTHR11953:SF0">
    <property type="entry name" value="EXOSOME COMPLEX COMPONENT RRP41"/>
    <property type="match status" value="1"/>
</dbReference>
<dbReference type="Pfam" id="PF01138">
    <property type="entry name" value="RNase_PH"/>
    <property type="match status" value="1"/>
</dbReference>
<dbReference type="InterPro" id="IPR020568">
    <property type="entry name" value="Ribosomal_Su5_D2-typ_SF"/>
</dbReference>
<evidence type="ECO:0000256" key="1">
    <source>
        <dbReference type="ARBA" id="ARBA00004496"/>
    </source>
</evidence>
<evidence type="ECO:0000256" key="6">
    <source>
        <dbReference type="ARBA" id="ARBA00063066"/>
    </source>
</evidence>
<evidence type="ECO:0000256" key="2">
    <source>
        <dbReference type="ARBA" id="ARBA00004604"/>
    </source>
</evidence>
<dbReference type="GO" id="GO:0071038">
    <property type="term" value="P:TRAMP-dependent tRNA surveillance pathway"/>
    <property type="evidence" value="ECO:0007669"/>
    <property type="project" value="EnsemblFungi"/>
</dbReference>
<gene>
    <name evidence="10" type="ORF">PACTADRAFT_75027</name>
</gene>
<dbReference type="PANTHER" id="PTHR11953">
    <property type="entry name" value="EXOSOME COMPLEX COMPONENT"/>
    <property type="match status" value="1"/>
</dbReference>
<dbReference type="GO" id="GO:0071051">
    <property type="term" value="P:poly(A)-dependent snoRNA 3'-end processing"/>
    <property type="evidence" value="ECO:0007669"/>
    <property type="project" value="EnsemblFungi"/>
</dbReference>
<organism evidence="10 11">
    <name type="scientific">Pachysolen tannophilus NRRL Y-2460</name>
    <dbReference type="NCBI Taxonomy" id="669874"/>
    <lineage>
        <taxon>Eukaryota</taxon>
        <taxon>Fungi</taxon>
        <taxon>Dikarya</taxon>
        <taxon>Ascomycota</taxon>
        <taxon>Saccharomycotina</taxon>
        <taxon>Pichiomycetes</taxon>
        <taxon>Pachysolenaceae</taxon>
        <taxon>Pachysolen</taxon>
    </lineage>
</organism>
<protein>
    <recommendedName>
        <fullName evidence="7">Ribosomal RNA-processing protein 41</fullName>
    </recommendedName>
</protein>
<dbReference type="GO" id="GO:0070478">
    <property type="term" value="P:nuclear-transcribed mRNA catabolic process, 3'-5' exonucleolytic nonsense-mediated decay"/>
    <property type="evidence" value="ECO:0007669"/>
    <property type="project" value="EnsemblFungi"/>
</dbReference>
<evidence type="ECO:0000313" key="11">
    <source>
        <dbReference type="Proteomes" id="UP000094236"/>
    </source>
</evidence>
<dbReference type="GO" id="GO:0071039">
    <property type="term" value="P:nuclear polyadenylation-dependent CUT catabolic process"/>
    <property type="evidence" value="ECO:0007669"/>
    <property type="project" value="EnsemblFungi"/>
</dbReference>
<feature type="domain" description="Exoribonuclease phosphorolytic" evidence="8">
    <location>
        <begin position="18"/>
        <end position="148"/>
    </location>
</feature>
<dbReference type="GO" id="GO:0016075">
    <property type="term" value="P:rRNA catabolic process"/>
    <property type="evidence" value="ECO:0007669"/>
    <property type="project" value="EnsemblFungi"/>
</dbReference>
<dbReference type="Proteomes" id="UP000094236">
    <property type="component" value="Unassembled WGS sequence"/>
</dbReference>
<evidence type="ECO:0000259" key="9">
    <source>
        <dbReference type="Pfam" id="PF03725"/>
    </source>
</evidence>
<dbReference type="Gene3D" id="3.30.230.70">
    <property type="entry name" value="GHMP Kinase, N-terminal domain"/>
    <property type="match status" value="1"/>
</dbReference>
<keyword evidence="11" id="KW-1185">Reference proteome</keyword>
<dbReference type="SUPFAM" id="SSF54211">
    <property type="entry name" value="Ribosomal protein S5 domain 2-like"/>
    <property type="match status" value="1"/>
</dbReference>
<dbReference type="GO" id="GO:0034475">
    <property type="term" value="P:U4 snRNA 3'-end processing"/>
    <property type="evidence" value="ECO:0007669"/>
    <property type="project" value="EnsemblFungi"/>
</dbReference>
<evidence type="ECO:0000313" key="10">
    <source>
        <dbReference type="EMBL" id="ODV95804.1"/>
    </source>
</evidence>
<evidence type="ECO:0000256" key="4">
    <source>
        <dbReference type="ARBA" id="ARBA00022490"/>
    </source>
</evidence>
<reference evidence="11" key="1">
    <citation type="submission" date="2016-05" db="EMBL/GenBank/DDBJ databases">
        <title>Comparative genomics of biotechnologically important yeasts.</title>
        <authorList>
            <consortium name="DOE Joint Genome Institute"/>
            <person name="Riley R."/>
            <person name="Haridas S."/>
            <person name="Wolfe K.H."/>
            <person name="Lopes M.R."/>
            <person name="Hittinger C.T."/>
            <person name="Goker M."/>
            <person name="Salamov A."/>
            <person name="Wisecaver J."/>
            <person name="Long T.M."/>
            <person name="Aerts A.L."/>
            <person name="Barry K."/>
            <person name="Choi C."/>
            <person name="Clum A."/>
            <person name="Coughlan A.Y."/>
            <person name="Deshpande S."/>
            <person name="Douglass A.P."/>
            <person name="Hanson S.J."/>
            <person name="Klenk H.-P."/>
            <person name="Labutti K."/>
            <person name="Lapidus A."/>
            <person name="Lindquist E."/>
            <person name="Lipzen A."/>
            <person name="Meier-Kolthoff J.P."/>
            <person name="Ohm R.A."/>
            <person name="Otillar R.P."/>
            <person name="Pangilinan J."/>
            <person name="Peng Y."/>
            <person name="Rokas A."/>
            <person name="Rosa C.A."/>
            <person name="Scheuner C."/>
            <person name="Sibirny A.A."/>
            <person name="Slot J.C."/>
            <person name="Stielow J.B."/>
            <person name="Sun H."/>
            <person name="Kurtzman C.P."/>
            <person name="Blackwell M."/>
            <person name="Grigoriev I.V."/>
            <person name="Jeffries T.W."/>
        </authorList>
    </citation>
    <scope>NUCLEOTIDE SEQUENCE [LARGE SCALE GENOMIC DNA]</scope>
    <source>
        <strain evidence="11">NRRL Y-2460</strain>
    </source>
</reference>
<dbReference type="GO" id="GO:0003723">
    <property type="term" value="F:RNA binding"/>
    <property type="evidence" value="ECO:0007669"/>
    <property type="project" value="TreeGrafter"/>
</dbReference>
<dbReference type="GO" id="GO:0034476">
    <property type="term" value="P:U5 snRNA 3'-end processing"/>
    <property type="evidence" value="ECO:0007669"/>
    <property type="project" value="EnsemblFungi"/>
</dbReference>
<dbReference type="Pfam" id="PF03725">
    <property type="entry name" value="RNase_PH_C"/>
    <property type="match status" value="1"/>
</dbReference>
<dbReference type="GO" id="GO:0005730">
    <property type="term" value="C:nucleolus"/>
    <property type="evidence" value="ECO:0007669"/>
    <property type="project" value="UniProtKB-SubCell"/>
</dbReference>
<dbReference type="GO" id="GO:0030847">
    <property type="term" value="P:termination of RNA polymerase II transcription, exosome-dependent"/>
    <property type="evidence" value="ECO:0007669"/>
    <property type="project" value="EnsemblFungi"/>
</dbReference>
<evidence type="ECO:0000259" key="8">
    <source>
        <dbReference type="Pfam" id="PF01138"/>
    </source>
</evidence>
<dbReference type="GO" id="GO:0000177">
    <property type="term" value="C:cytoplasmic exosome (RNase complex)"/>
    <property type="evidence" value="ECO:0007669"/>
    <property type="project" value="EnsemblFungi"/>
</dbReference>
<dbReference type="OrthoDB" id="437922at2759"/>
<dbReference type="STRING" id="669874.A0A1E4TVP1"/>
<dbReference type="InterPro" id="IPR036345">
    <property type="entry name" value="ExoRNase_PH_dom2_sf"/>
</dbReference>
<evidence type="ECO:0000256" key="5">
    <source>
        <dbReference type="ARBA" id="ARBA00022835"/>
    </source>
</evidence>
<sequence length="242" mass="26989">MEVYSPEGLRADGRRWNEVRNFKCHINTHQNSSDGSSYVEMGNTKVVCLVSGPMESPSSGRKPNSSSNLTVSISMPSFVSNSRKKFKKNDKRIQELCIFLVKTFEQIVIMKNYPRTIISISIVVLSQDGGLLPSCVNAITLALIDAGISMYDYVSSINVGLYDTTPLLDLNHLEENDLSFLTLGVVGKSEKISLLLLEDKLSLDNLEKLLAIGIVGCHRIRDIMDQEIRRHGNLRLSKITNK</sequence>
<evidence type="ECO:0000256" key="7">
    <source>
        <dbReference type="ARBA" id="ARBA00077929"/>
    </source>
</evidence>
<dbReference type="InterPro" id="IPR001247">
    <property type="entry name" value="ExoRNase_PH_dom1"/>
</dbReference>
<name>A0A1E4TVP1_PACTA</name>
<keyword evidence="4" id="KW-0963">Cytoplasm</keyword>
<dbReference type="InterPro" id="IPR015847">
    <property type="entry name" value="ExoRNase_PH_dom2"/>
</dbReference>
<dbReference type="InterPro" id="IPR050080">
    <property type="entry name" value="RNase_PH"/>
</dbReference>
<dbReference type="GO" id="GO:0000467">
    <property type="term" value="P:exonucleolytic trimming to generate mature 3'-end of 5.8S rRNA from tricistronic rRNA transcript (SSU-rRNA, 5.8S rRNA, LSU-rRNA)"/>
    <property type="evidence" value="ECO:0007669"/>
    <property type="project" value="EnsemblFungi"/>
</dbReference>
<dbReference type="GO" id="GO:0071031">
    <property type="term" value="P:nuclear mRNA surveillance of mRNA 3'-end processing"/>
    <property type="evidence" value="ECO:0007669"/>
    <property type="project" value="EnsemblFungi"/>
</dbReference>
<feature type="domain" description="Exoribonuclease phosphorolytic" evidence="9">
    <location>
        <begin position="152"/>
        <end position="214"/>
    </location>
</feature>
<comment type="subcellular location">
    <subcellularLocation>
        <location evidence="1">Cytoplasm</location>
    </subcellularLocation>
    <subcellularLocation>
        <location evidence="2">Nucleus</location>
        <location evidence="2">Nucleolus</location>
    </subcellularLocation>
</comment>